<feature type="region of interest" description="Disordered" evidence="1">
    <location>
        <begin position="100"/>
        <end position="130"/>
    </location>
</feature>
<dbReference type="Proteomes" id="UP001307849">
    <property type="component" value="Unassembled WGS sequence"/>
</dbReference>
<feature type="compositionally biased region" description="Acidic residues" evidence="1">
    <location>
        <begin position="254"/>
        <end position="263"/>
    </location>
</feature>
<feature type="compositionally biased region" description="Low complexity" evidence="1">
    <location>
        <begin position="177"/>
        <end position="190"/>
    </location>
</feature>
<evidence type="ECO:0000256" key="1">
    <source>
        <dbReference type="SAM" id="MobiDB-lite"/>
    </source>
</evidence>
<reference evidence="2 3" key="1">
    <citation type="submission" date="2019-10" db="EMBL/GenBank/DDBJ databases">
        <authorList>
            <person name="Palmer J.M."/>
        </authorList>
    </citation>
    <scope>NUCLEOTIDE SEQUENCE [LARGE SCALE GENOMIC DNA]</scope>
    <source>
        <strain evidence="2 3">TWF506</strain>
    </source>
</reference>
<feature type="region of interest" description="Disordered" evidence="1">
    <location>
        <begin position="172"/>
        <end position="263"/>
    </location>
</feature>
<feature type="compositionally biased region" description="Basic and acidic residues" evidence="1">
    <location>
        <begin position="203"/>
        <end position="214"/>
    </location>
</feature>
<gene>
    <name evidence="2" type="ORF">TWF506_004326</name>
</gene>
<comment type="caution">
    <text evidence="2">The sequence shown here is derived from an EMBL/GenBank/DDBJ whole genome shotgun (WGS) entry which is preliminary data.</text>
</comment>
<organism evidence="2 3">
    <name type="scientific">Arthrobotrys conoides</name>
    <dbReference type="NCBI Taxonomy" id="74498"/>
    <lineage>
        <taxon>Eukaryota</taxon>
        <taxon>Fungi</taxon>
        <taxon>Dikarya</taxon>
        <taxon>Ascomycota</taxon>
        <taxon>Pezizomycotina</taxon>
        <taxon>Orbiliomycetes</taxon>
        <taxon>Orbiliales</taxon>
        <taxon>Orbiliaceae</taxon>
        <taxon>Arthrobotrys</taxon>
    </lineage>
</organism>
<dbReference type="AlphaFoldDB" id="A0AAN8RIH3"/>
<keyword evidence="3" id="KW-1185">Reference proteome</keyword>
<dbReference type="EMBL" id="JAVHJM010000014">
    <property type="protein sequence ID" value="KAK6498084.1"/>
    <property type="molecule type" value="Genomic_DNA"/>
</dbReference>
<proteinExistence type="predicted"/>
<evidence type="ECO:0000313" key="2">
    <source>
        <dbReference type="EMBL" id="KAK6498084.1"/>
    </source>
</evidence>
<sequence>MKTLHTVKWQQEIHKPVFWVCSFQHSTQYFDTLEELHKHLQECYPDNFATGLYTIAKDSHIKRPRSSRICPLCCRELVNNKSKITQARVTSRKREIIKDKRDDTLKHDTMKESQELDTDEQDEEPSETSMAPHIAEHLQVSMFLTIRSIQCHSNSSSQENDSVQFEERCVADTGDGSTTSSKLSWSSEASIAREGFEESFNEDEQKFTTDDTSERNNWVTEGAGPSNGSTSANLKALSPQMAQDSVELAKVAYEEGEKEEEQT</sequence>
<protein>
    <submittedName>
        <fullName evidence="2">Uncharacterized protein</fullName>
    </submittedName>
</protein>
<feature type="compositionally biased region" description="Basic and acidic residues" evidence="1">
    <location>
        <begin position="100"/>
        <end position="114"/>
    </location>
</feature>
<accession>A0AAN8RIH3</accession>
<name>A0AAN8RIH3_9PEZI</name>
<feature type="compositionally biased region" description="Acidic residues" evidence="1">
    <location>
        <begin position="115"/>
        <end position="126"/>
    </location>
</feature>
<evidence type="ECO:0000313" key="3">
    <source>
        <dbReference type="Proteomes" id="UP001307849"/>
    </source>
</evidence>